<dbReference type="Gene3D" id="1.10.357.10">
    <property type="entry name" value="Tetracycline Repressor, domain 2"/>
    <property type="match status" value="1"/>
</dbReference>
<organism evidence="4 5">
    <name type="scientific">Levilactobacillus tongjiangensis</name>
    <dbReference type="NCBI Taxonomy" id="2486023"/>
    <lineage>
        <taxon>Bacteria</taxon>
        <taxon>Bacillati</taxon>
        <taxon>Bacillota</taxon>
        <taxon>Bacilli</taxon>
        <taxon>Lactobacillales</taxon>
        <taxon>Lactobacillaceae</taxon>
        <taxon>Levilactobacillus</taxon>
    </lineage>
</organism>
<dbReference type="RefSeq" id="WP_164508729.1">
    <property type="nucleotide sequence ID" value="NZ_JBHSSK010000029.1"/>
</dbReference>
<sequence length="189" mass="22226">MNGQERLAQQSKEWLVAALFDLLSEQPYDTITVTQIAEQAQLSRRTFYRAFRDKDDLLDYYDREVGQRYLVALQQIAPQQLRFKDVLTYFFEFWWQERERIRVLIAQGLFSRMLAKITPMASEIYRVFPAPWHIDGSPTETDYIMSFATGGFWNVLNRWLVQDKPESPAKMAALLMAGLKRLGETDKDK</sequence>
<dbReference type="SUPFAM" id="SSF46689">
    <property type="entry name" value="Homeodomain-like"/>
    <property type="match status" value="1"/>
</dbReference>
<dbReference type="PANTHER" id="PTHR43479">
    <property type="entry name" value="ACREF/ENVCD OPERON REPRESSOR-RELATED"/>
    <property type="match status" value="1"/>
</dbReference>
<evidence type="ECO:0000256" key="2">
    <source>
        <dbReference type="PROSITE-ProRule" id="PRU00335"/>
    </source>
</evidence>
<proteinExistence type="predicted"/>
<dbReference type="Pfam" id="PF00440">
    <property type="entry name" value="TetR_N"/>
    <property type="match status" value="1"/>
</dbReference>
<comment type="caution">
    <text evidence="4">The sequence shown here is derived from an EMBL/GenBank/DDBJ whole genome shotgun (WGS) entry which is preliminary data.</text>
</comment>
<dbReference type="Pfam" id="PF14278">
    <property type="entry name" value="TetR_C_8"/>
    <property type="match status" value="1"/>
</dbReference>
<gene>
    <name evidence="4" type="ORF">ACFP1G_11575</name>
</gene>
<evidence type="ECO:0000313" key="5">
    <source>
        <dbReference type="Proteomes" id="UP001596254"/>
    </source>
</evidence>
<protein>
    <submittedName>
        <fullName evidence="4">TetR/AcrR family transcriptional regulator</fullName>
    </submittedName>
</protein>
<evidence type="ECO:0000313" key="4">
    <source>
        <dbReference type="EMBL" id="MFC6208102.1"/>
    </source>
</evidence>
<evidence type="ECO:0000259" key="3">
    <source>
        <dbReference type="PROSITE" id="PS50977"/>
    </source>
</evidence>
<keyword evidence="5" id="KW-1185">Reference proteome</keyword>
<dbReference type="PANTHER" id="PTHR43479:SF11">
    <property type="entry name" value="ACREF_ENVCD OPERON REPRESSOR-RELATED"/>
    <property type="match status" value="1"/>
</dbReference>
<dbReference type="EMBL" id="JBHSSK010000029">
    <property type="protein sequence ID" value="MFC6208102.1"/>
    <property type="molecule type" value="Genomic_DNA"/>
</dbReference>
<dbReference type="InterPro" id="IPR001647">
    <property type="entry name" value="HTH_TetR"/>
</dbReference>
<dbReference type="PROSITE" id="PS50977">
    <property type="entry name" value="HTH_TETR_2"/>
    <property type="match status" value="1"/>
</dbReference>
<feature type="domain" description="HTH tetR-type" evidence="3">
    <location>
        <begin position="9"/>
        <end position="69"/>
    </location>
</feature>
<dbReference type="Proteomes" id="UP001596254">
    <property type="component" value="Unassembled WGS sequence"/>
</dbReference>
<keyword evidence="1 2" id="KW-0238">DNA-binding</keyword>
<dbReference type="InterPro" id="IPR009057">
    <property type="entry name" value="Homeodomain-like_sf"/>
</dbReference>
<reference evidence="5" key="1">
    <citation type="journal article" date="2019" name="Int. J. Syst. Evol. Microbiol.">
        <title>The Global Catalogue of Microorganisms (GCM) 10K type strain sequencing project: providing services to taxonomists for standard genome sequencing and annotation.</title>
        <authorList>
            <consortium name="The Broad Institute Genomics Platform"/>
            <consortium name="The Broad Institute Genome Sequencing Center for Infectious Disease"/>
            <person name="Wu L."/>
            <person name="Ma J."/>
        </authorList>
    </citation>
    <scope>NUCLEOTIDE SEQUENCE [LARGE SCALE GENOMIC DNA]</scope>
    <source>
        <strain evidence="5">CCM 8905</strain>
    </source>
</reference>
<accession>A0ABW1SVB5</accession>
<evidence type="ECO:0000256" key="1">
    <source>
        <dbReference type="ARBA" id="ARBA00023125"/>
    </source>
</evidence>
<feature type="DNA-binding region" description="H-T-H motif" evidence="2">
    <location>
        <begin position="32"/>
        <end position="51"/>
    </location>
</feature>
<dbReference type="InterPro" id="IPR039532">
    <property type="entry name" value="TetR_C_Firmicutes"/>
</dbReference>
<name>A0ABW1SVB5_9LACO</name>
<dbReference type="InterPro" id="IPR050624">
    <property type="entry name" value="HTH-type_Tx_Regulator"/>
</dbReference>